<dbReference type="NCBIfam" id="NF047593">
    <property type="entry name" value="IS66_ISAeme5_TnpA"/>
    <property type="match status" value="1"/>
</dbReference>
<reference evidence="1" key="2">
    <citation type="journal article" date="2013" name="Mar. Genomics">
        <title>Expression of sulfatases in Rhodopirellula baltica and the diversity of sulfatases in the genus Rhodopirellula.</title>
        <authorList>
            <person name="Wegner C.E."/>
            <person name="Richter-Heitmann T."/>
            <person name="Klindworth A."/>
            <person name="Klockow C."/>
            <person name="Richter M."/>
            <person name="Achstetter T."/>
            <person name="Glockner F.O."/>
            <person name="Harder J."/>
        </authorList>
    </citation>
    <scope>NUCLEOTIDE SEQUENCE [LARGE SCALE GENOMIC DNA]</scope>
    <source>
        <strain evidence="1">6C</strain>
    </source>
</reference>
<proteinExistence type="predicted"/>
<dbReference type="EMBL" id="ANMO01000119">
    <property type="protein sequence ID" value="EMB16626.1"/>
    <property type="molecule type" value="Genomic_DNA"/>
</dbReference>
<evidence type="ECO:0000313" key="2">
    <source>
        <dbReference type="Proteomes" id="UP000011529"/>
    </source>
</evidence>
<accession>M2A6S0</accession>
<dbReference type="Proteomes" id="UP000011529">
    <property type="component" value="Unassembled WGS sequence"/>
</dbReference>
<evidence type="ECO:0008006" key="3">
    <source>
        <dbReference type="Google" id="ProtNLM"/>
    </source>
</evidence>
<sequence length="100" mass="11157">MAASFGRDFWEEAFDRFERSGLTVAEFCEVEGCSVPTFYAWRKRIGAQGQPKFTELVVERAAESSSIEIELSGGERLRLTGVVDADNLQTVLRCLEQASC</sequence>
<keyword evidence="2" id="KW-1185">Reference proteome</keyword>
<gene>
    <name evidence="1" type="ORF">RE6C_02662</name>
</gene>
<protein>
    <recommendedName>
        <fullName evidence="3">Transposase</fullName>
    </recommendedName>
</protein>
<evidence type="ECO:0000313" key="1">
    <source>
        <dbReference type="EMBL" id="EMB16626.1"/>
    </source>
</evidence>
<dbReference type="PATRIC" id="fig|1263867.3.peg.2843"/>
<dbReference type="AlphaFoldDB" id="M2A6S0"/>
<dbReference type="RefSeq" id="WP_008657056.1">
    <property type="nucleotide sequence ID" value="NZ_ANMO01000119.1"/>
</dbReference>
<organism evidence="1 2">
    <name type="scientific">Rhodopirellula europaea 6C</name>
    <dbReference type="NCBI Taxonomy" id="1263867"/>
    <lineage>
        <taxon>Bacteria</taxon>
        <taxon>Pseudomonadati</taxon>
        <taxon>Planctomycetota</taxon>
        <taxon>Planctomycetia</taxon>
        <taxon>Pirellulales</taxon>
        <taxon>Pirellulaceae</taxon>
        <taxon>Rhodopirellula</taxon>
    </lineage>
</organism>
<name>M2A6S0_9BACT</name>
<comment type="caution">
    <text evidence="1">The sequence shown here is derived from an EMBL/GenBank/DDBJ whole genome shotgun (WGS) entry which is preliminary data.</text>
</comment>
<reference evidence="1" key="1">
    <citation type="submission" date="2012-11" db="EMBL/GenBank/DDBJ databases">
        <title>Permanent draft genomes of Rhodopirellula europaea strain SH398 and 6C.</title>
        <authorList>
            <person name="Richter M."/>
            <person name="Richter-Heitmann T."/>
            <person name="Frank C."/>
            <person name="Harder J."/>
            <person name="Glockner F.O."/>
        </authorList>
    </citation>
    <scope>NUCLEOTIDE SEQUENCE</scope>
    <source>
        <strain evidence="1">6C</strain>
    </source>
</reference>